<feature type="compositionally biased region" description="Polar residues" evidence="1">
    <location>
        <begin position="415"/>
        <end position="430"/>
    </location>
</feature>
<dbReference type="InterPro" id="IPR006868">
    <property type="entry name" value="DUF630"/>
</dbReference>
<dbReference type="EMBL" id="CAXHTB010000004">
    <property type="protein sequence ID" value="CAL0305261.1"/>
    <property type="molecule type" value="Genomic_DNA"/>
</dbReference>
<feature type="region of interest" description="Disordered" evidence="1">
    <location>
        <begin position="81"/>
        <end position="145"/>
    </location>
</feature>
<evidence type="ECO:0000313" key="4">
    <source>
        <dbReference type="EMBL" id="CAL0305261.1"/>
    </source>
</evidence>
<comment type="caution">
    <text evidence="4">The sequence shown here is derived from an EMBL/GenBank/DDBJ whole genome shotgun (WGS) entry which is preliminary data.</text>
</comment>
<accession>A0AAV1W8G7</accession>
<feature type="domain" description="DUF630" evidence="3">
    <location>
        <begin position="11"/>
        <end position="59"/>
    </location>
</feature>
<proteinExistence type="predicted"/>
<protein>
    <submittedName>
        <fullName evidence="4">Uncharacterized protein</fullName>
    </submittedName>
</protein>
<feature type="domain" description="DUF632" evidence="2">
    <location>
        <begin position="465"/>
        <end position="767"/>
    </location>
</feature>
<feature type="compositionally biased region" description="Basic and acidic residues" evidence="1">
    <location>
        <begin position="93"/>
        <end position="107"/>
    </location>
</feature>
<evidence type="ECO:0000259" key="2">
    <source>
        <dbReference type="Pfam" id="PF04782"/>
    </source>
</evidence>
<feature type="region of interest" description="Disordered" evidence="1">
    <location>
        <begin position="227"/>
        <end position="261"/>
    </location>
</feature>
<organism evidence="4 5">
    <name type="scientific">Lupinus luteus</name>
    <name type="common">European yellow lupine</name>
    <dbReference type="NCBI Taxonomy" id="3873"/>
    <lineage>
        <taxon>Eukaryota</taxon>
        <taxon>Viridiplantae</taxon>
        <taxon>Streptophyta</taxon>
        <taxon>Embryophyta</taxon>
        <taxon>Tracheophyta</taxon>
        <taxon>Spermatophyta</taxon>
        <taxon>Magnoliopsida</taxon>
        <taxon>eudicotyledons</taxon>
        <taxon>Gunneridae</taxon>
        <taxon>Pentapetalae</taxon>
        <taxon>rosids</taxon>
        <taxon>fabids</taxon>
        <taxon>Fabales</taxon>
        <taxon>Fabaceae</taxon>
        <taxon>Papilionoideae</taxon>
        <taxon>50 kb inversion clade</taxon>
        <taxon>genistoids sensu lato</taxon>
        <taxon>core genistoids</taxon>
        <taxon>Genisteae</taxon>
        <taxon>Lupinus</taxon>
    </lineage>
</organism>
<dbReference type="Pfam" id="PF04782">
    <property type="entry name" value="DUF632"/>
    <property type="match status" value="1"/>
</dbReference>
<dbReference type="Proteomes" id="UP001497480">
    <property type="component" value="Unassembled WGS sequence"/>
</dbReference>
<feature type="region of interest" description="Disordered" evidence="1">
    <location>
        <begin position="409"/>
        <end position="430"/>
    </location>
</feature>
<sequence>MGKGVPESHVSPLLKLCKERKEFIKAAKYCRYDLVSAFMVYLESLLELGNALNTYVEQELILCADISTHNVSLSDFDEEEDTHLELSSSESESDLHSLFHGSHCDHKEEEEEEEESISPFHEISSNKEGCNNINMSSKNQHHSDHENVHDHVNMLHGEGLEHHGNGLRMSFDNRFEETPKSGHWFLEQHDQDYFGAPAMSFSYHNDKLVHYGNEAFSKFVTPYNHVESQRHGTEQTKPATTMPTPPPPPPPPPPPSPPQVTTWDFLYPFSQNDDVYYDNELDWRQVREKEGIPDLEDENEIAKSSAVLDEKVKDSGMRHEIMDYNVQLDSDKNVKEVREKEGIADLEHENETAKSSAVFDEKTKESGMNYDVQLDSDKNVREGVHNLEDESDISSTVSTVFDEKEMESEMKHDSSVNGTSNVTQLNPNEDALSGQTKVLTIWRKTNKKDMCSKTEETNVHGRMSLKEAVLDISNEFKYVFDSGKEFYSVIEVANQPHYSICTKLRDFASHVLGLITPSIKTCLLPSYMSYQPVSRPRKLSKADKLYNQEHVCIGDLSSTLEMLYLWEKKLYSEVIVEEKLQVPYDKKYKSLKKLDDKGSERDKIDETFASMKLLLSEINVPVQSIIAISRQIHELFRLWKVMSTCHQKQLQTITKAKSHVHILDPENRKKSSSKTTLRLERVFLKWGMCFNNFINIQKAFLKNLNGWLLRHTQQDLEETVHENGPILQSDTKVSPTFRICNEWYHAIDKISETEVSEAISNFASNLHQLYEKLEEEKALKVRVKSLLKYYQHRLQLFCNQNGINSHQCTSFINMKASESFDEDEVPLLRESGENIGTLRKTLVEQKKRHKQVIRHVNDIASSCLQKGLPPIFETLGNFCLENLKIYEQLRLQNIAPS</sequence>
<dbReference type="InterPro" id="IPR006867">
    <property type="entry name" value="DUF632"/>
</dbReference>
<evidence type="ECO:0000313" key="5">
    <source>
        <dbReference type="Proteomes" id="UP001497480"/>
    </source>
</evidence>
<dbReference type="SUPFAM" id="SSF101447">
    <property type="entry name" value="Formin homology 2 domain (FH2 domain)"/>
    <property type="match status" value="1"/>
</dbReference>
<dbReference type="AlphaFoldDB" id="A0AAV1W8G7"/>
<feature type="compositionally biased region" description="Pro residues" evidence="1">
    <location>
        <begin position="243"/>
        <end position="258"/>
    </location>
</feature>
<dbReference type="PANTHER" id="PTHR21450">
    <property type="entry name" value="PROTEIN ALTERED PHOSPHATE STARVATION RESPONSE 1"/>
    <property type="match status" value="1"/>
</dbReference>
<feature type="compositionally biased region" description="Polar residues" evidence="1">
    <location>
        <begin position="126"/>
        <end position="138"/>
    </location>
</feature>
<dbReference type="PANTHER" id="PTHR21450:SF43">
    <property type="entry name" value="DUF630 FAMILY PROTEIN"/>
    <property type="match status" value="1"/>
</dbReference>
<keyword evidence="5" id="KW-1185">Reference proteome</keyword>
<evidence type="ECO:0000256" key="1">
    <source>
        <dbReference type="SAM" id="MobiDB-lite"/>
    </source>
</evidence>
<reference evidence="4 5" key="1">
    <citation type="submission" date="2024-03" db="EMBL/GenBank/DDBJ databases">
        <authorList>
            <person name="Martinez-Hernandez J."/>
        </authorList>
    </citation>
    <scope>NUCLEOTIDE SEQUENCE [LARGE SCALE GENOMIC DNA]</scope>
</reference>
<evidence type="ECO:0000259" key="3">
    <source>
        <dbReference type="Pfam" id="PF04783"/>
    </source>
</evidence>
<name>A0AAV1W8G7_LUPLU</name>
<gene>
    <name evidence="4" type="ORF">LLUT_LOCUS6321</name>
</gene>
<dbReference type="Pfam" id="PF04783">
    <property type="entry name" value="DUF630"/>
    <property type="match status" value="1"/>
</dbReference>